<organism evidence="2 3">
    <name type="scientific">Filifactor villosus</name>
    <dbReference type="NCBI Taxonomy" id="29374"/>
    <lineage>
        <taxon>Bacteria</taxon>
        <taxon>Bacillati</taxon>
        <taxon>Bacillota</taxon>
        <taxon>Clostridia</taxon>
        <taxon>Peptostreptococcales</taxon>
        <taxon>Filifactoraceae</taxon>
        <taxon>Filifactor</taxon>
    </lineage>
</organism>
<proteinExistence type="predicted"/>
<dbReference type="EMBL" id="JBHSHL010000023">
    <property type="protein sequence ID" value="MFC4804811.1"/>
    <property type="molecule type" value="Genomic_DNA"/>
</dbReference>
<evidence type="ECO:0000313" key="2">
    <source>
        <dbReference type="EMBL" id="MFC4804811.1"/>
    </source>
</evidence>
<protein>
    <submittedName>
        <fullName evidence="2">TIGR02677 family protein</fullName>
    </submittedName>
</protein>
<comment type="caution">
    <text evidence="2">The sequence shown here is derived from an EMBL/GenBank/DDBJ whole genome shotgun (WGS) entry which is preliminary data.</text>
</comment>
<gene>
    <name evidence="2" type="ORF">ACFO4R_06920</name>
</gene>
<reference evidence="3" key="1">
    <citation type="journal article" date="2019" name="Int. J. Syst. Evol. Microbiol.">
        <title>The Global Catalogue of Microorganisms (GCM) 10K type strain sequencing project: providing services to taxonomists for standard genome sequencing and annotation.</title>
        <authorList>
            <consortium name="The Broad Institute Genomics Platform"/>
            <consortium name="The Broad Institute Genome Sequencing Center for Infectious Disease"/>
            <person name="Wu L."/>
            <person name="Ma J."/>
        </authorList>
    </citation>
    <scope>NUCLEOTIDE SEQUENCE [LARGE SCALE GENOMIC DNA]</scope>
    <source>
        <strain evidence="3">CCUG 46385</strain>
    </source>
</reference>
<dbReference type="RefSeq" id="WP_379788333.1">
    <property type="nucleotide sequence ID" value="NZ_JBHSHL010000023.1"/>
</dbReference>
<dbReference type="NCBIfam" id="TIGR02677">
    <property type="entry name" value="TIGR02677 family protein"/>
    <property type="match status" value="1"/>
</dbReference>
<evidence type="ECO:0000256" key="1">
    <source>
        <dbReference type="SAM" id="Coils"/>
    </source>
</evidence>
<feature type="coiled-coil region" evidence="1">
    <location>
        <begin position="395"/>
        <end position="422"/>
    </location>
</feature>
<accession>A0ABV9QMC2</accession>
<evidence type="ECO:0000313" key="3">
    <source>
        <dbReference type="Proteomes" id="UP001595916"/>
    </source>
</evidence>
<dbReference type="Proteomes" id="UP001595916">
    <property type="component" value="Unassembled WGS sequence"/>
</dbReference>
<sequence length="501" mass="59508">MARISNRVEDYKKITEANYLVAPKNAERYRMILRYFFVEHERMRDYIYPENVLEHVQGILGRDNYSEEELTQDLKQLVEWKNIVPGQEIKNPRTIAEFNRKVFRYQITSYTVQIERMLEQLEKSGEEFRGSLDKKPFERLYLALRDFLEEGPSDNLIEHWHRVMEIFTSVRENTADYLAYLSSEKAGEMMKKESFFAYKEKFISYLRDFIQGSYQMAVKIQELLEKQEEGELQIKFDYLARVPDFTPRFEDVQTDVQTKTEELKELWLSIVQWFVQTGSHPSQYRILQERTNATIRTITANIRRIGERNRQKLSRKKDYLHVAKWFLEAETMEEAHCISSVIFGLQNTAHYYAMESETSNIYEEIWNISPNEIVTNKRVRGGQTKTKVQRYHSNMEEKMEIIRRNQDEHRRLKEEIDSYIRDATISVHDGQEVSTSVRKVLLKWMSTAMLTEDGTVLTEFGYRVKVRLSEKEKIKLESEDGSMELSSFAVEILEGRGYASE</sequence>
<dbReference type="InterPro" id="IPR013493">
    <property type="entry name" value="CHP02677"/>
</dbReference>
<keyword evidence="3" id="KW-1185">Reference proteome</keyword>
<name>A0ABV9QMC2_9FIRM</name>
<dbReference type="Pfam" id="PF09660">
    <property type="entry name" value="DUF2397"/>
    <property type="match status" value="1"/>
</dbReference>
<keyword evidence="1" id="KW-0175">Coiled coil</keyword>